<dbReference type="EMBL" id="CM024794">
    <property type="protein sequence ID" value="KAG8001817.1"/>
    <property type="molecule type" value="Genomic_DNA"/>
</dbReference>
<protein>
    <submittedName>
        <fullName evidence="1">Serine/threonine-protein phosphatase 5</fullName>
    </submittedName>
</protein>
<comment type="caution">
    <text evidence="1">The sequence shown here is derived from an EMBL/GenBank/DDBJ whole genome shotgun (WGS) entry which is preliminary data.</text>
</comment>
<proteinExistence type="predicted"/>
<sequence length="809" mass="92779">MKLALLMLVAVYTVGNVSGMSTCKTLDLEMVKKKRIEAIRSQILSKLRLPKEPEPDQAGDEEEIPTTLLSLYNSTKDMLKEQQNQVQTDISTEQEEEEYFAKVLHKFNMTSNNDTDANSKSKNTKVIPMYFNISKIRESVGDYRLLTSAELRMLISHTAIADKQRVELYQGTGKTANYLFSRFITNQWKHKWLSFDVTETLQEWIRRNYTEQVFELRLFCECGDTSSDTGFSFQISGLSSGRGDTGVIRSMTQQPPYILTMSIPQNVSIHHSSRSKRSTDSEGHLYSTETCCVRTLYIDFRKDLGWKWIHKPTGYLANYCMGSCTYIWNTENKYSQILALYKHHNPGASAQPCCVPQALEPLPILYYVGRQHKVSIPQPSKPPVSEKKMAEGDNDAELLKEKANKFFKEKDYENAIKYYSEAVDLNPSNAIYYSNRSLAYLRTECYGYALADATKALEIDKNYIKGYYRRATSNYGTGQVVRVRPNDKDARMKYQECNKIVKQKAFERAIASDEIKKSVVDSLDIENMTIEDDYVGPKLEDGKVTLTFMKEMMDWFKDQKKLHRKCAYQILVQVKDVLSKLPSLVEITLKEVILTLFGFKLLYPDNFHLLRGNHETDNMNQMYGFEGEVKAKYTAQMFQLFSEVFQWLPLAQCINSKVLIMHGGLFSEDGVTLEDLRKIDRNRQPPDSGPMCDLLWSDPQPQNGRSISKRGVSCQFGPDVTERFLEQNKLDFIVRSHEVKAEGYEVTHSGKCITVFSAPNYCDQMGNKGAYIHLRGSDLKPEFHQFTAVPHPNVKPMAYANTLMQLGMM</sequence>
<keyword evidence="2" id="KW-1185">Reference proteome</keyword>
<dbReference type="Proteomes" id="UP000805704">
    <property type="component" value="Chromosome 6"/>
</dbReference>
<gene>
    <name evidence="1" type="primary">PPP5C</name>
    <name evidence="1" type="ORF">GBF38_012034</name>
</gene>
<reference evidence="1" key="1">
    <citation type="submission" date="2020-04" db="EMBL/GenBank/DDBJ databases">
        <title>A chromosome-scale assembly and high-density genetic map of the yellow drum (Nibea albiflora) genome.</title>
        <authorList>
            <person name="Xu D."/>
            <person name="Zhang W."/>
            <person name="Chen R."/>
            <person name="Tan P."/>
            <person name="Wang L."/>
            <person name="Song H."/>
            <person name="Tian L."/>
            <person name="Zhu Q."/>
            <person name="Wang B."/>
        </authorList>
    </citation>
    <scope>NUCLEOTIDE SEQUENCE</scope>
    <source>
        <strain evidence="1">ZJHYS-2018</strain>
    </source>
</reference>
<evidence type="ECO:0000313" key="2">
    <source>
        <dbReference type="Proteomes" id="UP000805704"/>
    </source>
</evidence>
<evidence type="ECO:0000313" key="1">
    <source>
        <dbReference type="EMBL" id="KAG8001817.1"/>
    </source>
</evidence>
<organism evidence="1 2">
    <name type="scientific">Nibea albiflora</name>
    <name type="common">Yellow drum</name>
    <name type="synonym">Corvina albiflora</name>
    <dbReference type="NCBI Taxonomy" id="240163"/>
    <lineage>
        <taxon>Eukaryota</taxon>
        <taxon>Metazoa</taxon>
        <taxon>Chordata</taxon>
        <taxon>Craniata</taxon>
        <taxon>Vertebrata</taxon>
        <taxon>Euteleostomi</taxon>
        <taxon>Actinopterygii</taxon>
        <taxon>Neopterygii</taxon>
        <taxon>Teleostei</taxon>
        <taxon>Neoteleostei</taxon>
        <taxon>Acanthomorphata</taxon>
        <taxon>Eupercaria</taxon>
        <taxon>Sciaenidae</taxon>
        <taxon>Nibea</taxon>
    </lineage>
</organism>
<accession>A0ACB7EI86</accession>
<name>A0ACB7EI86_NIBAL</name>